<evidence type="ECO:0000259" key="1">
    <source>
        <dbReference type="Pfam" id="PF13456"/>
    </source>
</evidence>
<feature type="domain" description="RNase H type-1" evidence="1">
    <location>
        <begin position="16"/>
        <end position="53"/>
    </location>
</feature>
<dbReference type="SUPFAM" id="SSF53098">
    <property type="entry name" value="Ribonuclease H-like"/>
    <property type="match status" value="1"/>
</dbReference>
<sequence>MTVFEDIKWQPLKVVSAYVAELSSVFEGLNLARLRDFHKIELHVDSQVVVTSILDSNGGIV</sequence>
<dbReference type="InterPro" id="IPR012337">
    <property type="entry name" value="RNaseH-like_sf"/>
</dbReference>
<evidence type="ECO:0000313" key="3">
    <source>
        <dbReference type="Proteomes" id="UP000265520"/>
    </source>
</evidence>
<dbReference type="GO" id="GO:0004523">
    <property type="term" value="F:RNA-DNA hybrid ribonuclease activity"/>
    <property type="evidence" value="ECO:0007669"/>
    <property type="project" value="InterPro"/>
</dbReference>
<name>A0A392R3E4_9FABA</name>
<dbReference type="GO" id="GO:0003676">
    <property type="term" value="F:nucleic acid binding"/>
    <property type="evidence" value="ECO:0007669"/>
    <property type="project" value="InterPro"/>
</dbReference>
<feature type="non-terminal residue" evidence="2">
    <location>
        <position position="61"/>
    </location>
</feature>
<evidence type="ECO:0000313" key="2">
    <source>
        <dbReference type="EMBL" id="MCI30350.1"/>
    </source>
</evidence>
<dbReference type="InterPro" id="IPR002156">
    <property type="entry name" value="RNaseH_domain"/>
</dbReference>
<dbReference type="AlphaFoldDB" id="A0A392R3E4"/>
<keyword evidence="3" id="KW-1185">Reference proteome</keyword>
<comment type="caution">
    <text evidence="2">The sequence shown here is derived from an EMBL/GenBank/DDBJ whole genome shotgun (WGS) entry which is preliminary data.</text>
</comment>
<protein>
    <submittedName>
        <fullName evidence="2">Histone H2A</fullName>
    </submittedName>
</protein>
<dbReference type="Pfam" id="PF13456">
    <property type="entry name" value="RVT_3"/>
    <property type="match status" value="1"/>
</dbReference>
<organism evidence="2 3">
    <name type="scientific">Trifolium medium</name>
    <dbReference type="NCBI Taxonomy" id="97028"/>
    <lineage>
        <taxon>Eukaryota</taxon>
        <taxon>Viridiplantae</taxon>
        <taxon>Streptophyta</taxon>
        <taxon>Embryophyta</taxon>
        <taxon>Tracheophyta</taxon>
        <taxon>Spermatophyta</taxon>
        <taxon>Magnoliopsida</taxon>
        <taxon>eudicotyledons</taxon>
        <taxon>Gunneridae</taxon>
        <taxon>Pentapetalae</taxon>
        <taxon>rosids</taxon>
        <taxon>fabids</taxon>
        <taxon>Fabales</taxon>
        <taxon>Fabaceae</taxon>
        <taxon>Papilionoideae</taxon>
        <taxon>50 kb inversion clade</taxon>
        <taxon>NPAAA clade</taxon>
        <taxon>Hologalegina</taxon>
        <taxon>IRL clade</taxon>
        <taxon>Trifolieae</taxon>
        <taxon>Trifolium</taxon>
    </lineage>
</organism>
<dbReference type="EMBL" id="LXQA010178929">
    <property type="protein sequence ID" value="MCI30350.1"/>
    <property type="molecule type" value="Genomic_DNA"/>
</dbReference>
<dbReference type="Proteomes" id="UP000265520">
    <property type="component" value="Unassembled WGS sequence"/>
</dbReference>
<accession>A0A392R3E4</accession>
<reference evidence="2 3" key="1">
    <citation type="journal article" date="2018" name="Front. Plant Sci.">
        <title>Red Clover (Trifolium pratense) and Zigzag Clover (T. medium) - A Picture of Genomic Similarities and Differences.</title>
        <authorList>
            <person name="Dluhosova J."/>
            <person name="Istvanek J."/>
            <person name="Nedelnik J."/>
            <person name="Repkova J."/>
        </authorList>
    </citation>
    <scope>NUCLEOTIDE SEQUENCE [LARGE SCALE GENOMIC DNA]</scope>
    <source>
        <strain evidence="3">cv. 10/8</strain>
        <tissue evidence="2">Leaf</tissue>
    </source>
</reference>
<proteinExistence type="predicted"/>